<dbReference type="Proteomes" id="UP000419743">
    <property type="component" value="Unassembled WGS sequence"/>
</dbReference>
<feature type="transmembrane region" description="Helical" evidence="1">
    <location>
        <begin position="48"/>
        <end position="67"/>
    </location>
</feature>
<proteinExistence type="predicted"/>
<gene>
    <name evidence="2" type="ORF">HALOF300_03718</name>
</gene>
<comment type="caution">
    <text evidence="2">The sequence shown here is derived from an EMBL/GenBank/DDBJ whole genome shotgun (WGS) entry which is preliminary data.</text>
</comment>
<keyword evidence="3" id="KW-1185">Reference proteome</keyword>
<dbReference type="AlphaFoldDB" id="A0A7M4DNI8"/>
<keyword evidence="1" id="KW-1133">Transmembrane helix</keyword>
<organism evidence="2 3">
    <name type="scientific">Occultella aeris</name>
    <dbReference type="NCBI Taxonomy" id="2761496"/>
    <lineage>
        <taxon>Bacteria</taxon>
        <taxon>Bacillati</taxon>
        <taxon>Actinomycetota</taxon>
        <taxon>Actinomycetes</taxon>
        <taxon>Micrococcales</taxon>
        <taxon>Ruaniaceae</taxon>
        <taxon>Occultella</taxon>
    </lineage>
</organism>
<evidence type="ECO:0000313" key="3">
    <source>
        <dbReference type="Proteomes" id="UP000419743"/>
    </source>
</evidence>
<accession>A0A7M4DNI8</accession>
<dbReference type="EMBL" id="CACRYJ010000054">
    <property type="protein sequence ID" value="VZO39018.1"/>
    <property type="molecule type" value="Genomic_DNA"/>
</dbReference>
<evidence type="ECO:0000313" key="2">
    <source>
        <dbReference type="EMBL" id="VZO39018.1"/>
    </source>
</evidence>
<evidence type="ECO:0000256" key="1">
    <source>
        <dbReference type="SAM" id="Phobius"/>
    </source>
</evidence>
<protein>
    <submittedName>
        <fullName evidence="2">Uncharacterized protein</fullName>
    </submittedName>
</protein>
<name>A0A7M4DNI8_9MICO</name>
<reference evidence="2 3" key="1">
    <citation type="submission" date="2019-11" db="EMBL/GenBank/DDBJ databases">
        <authorList>
            <person name="Criscuolo A."/>
        </authorList>
    </citation>
    <scope>NUCLEOTIDE SEQUENCE [LARGE SCALE GENOMIC DNA]</scope>
    <source>
        <strain evidence="2">CIP111667</strain>
    </source>
</reference>
<keyword evidence="1" id="KW-0812">Transmembrane</keyword>
<sequence length="110" mass="12397">MHGERIVIDLRGPLARTSLTPRLRGIVLAFGLIWLLRDLTRRQLFRIGVRVLVGVVAVVGRTLPFLVHATHDPTAAHSSPPLRRRISLLCEDGHRVYQMRTSANRNTMSV</sequence>
<keyword evidence="1" id="KW-0472">Membrane</keyword>